<dbReference type="EMBL" id="JAIQCJ010000074">
    <property type="protein sequence ID" value="KAJ8798306.1"/>
    <property type="molecule type" value="Genomic_DNA"/>
</dbReference>
<dbReference type="Proteomes" id="UP001159641">
    <property type="component" value="Unassembled WGS sequence"/>
</dbReference>
<keyword evidence="2" id="KW-0472">Membrane</keyword>
<organism evidence="3 4">
    <name type="scientific">Eschrichtius robustus</name>
    <name type="common">California gray whale</name>
    <name type="synonym">Eschrichtius gibbosus</name>
    <dbReference type="NCBI Taxonomy" id="9764"/>
    <lineage>
        <taxon>Eukaryota</taxon>
        <taxon>Metazoa</taxon>
        <taxon>Chordata</taxon>
        <taxon>Craniata</taxon>
        <taxon>Vertebrata</taxon>
        <taxon>Euteleostomi</taxon>
        <taxon>Mammalia</taxon>
        <taxon>Eutheria</taxon>
        <taxon>Laurasiatheria</taxon>
        <taxon>Artiodactyla</taxon>
        <taxon>Whippomorpha</taxon>
        <taxon>Cetacea</taxon>
        <taxon>Mysticeti</taxon>
        <taxon>Eschrichtiidae</taxon>
        <taxon>Eschrichtius</taxon>
    </lineage>
</organism>
<dbReference type="AlphaFoldDB" id="A0AB34I5J3"/>
<keyword evidence="4" id="KW-1185">Reference proteome</keyword>
<accession>A0AB34I5J3</accession>
<reference evidence="3 4" key="1">
    <citation type="submission" date="2022-11" db="EMBL/GenBank/DDBJ databases">
        <title>Whole genome sequence of Eschrichtius robustus ER-17-0199.</title>
        <authorList>
            <person name="Bruniche-Olsen A."/>
            <person name="Black A.N."/>
            <person name="Fields C.J."/>
            <person name="Walden K."/>
            <person name="Dewoody J.A."/>
        </authorList>
    </citation>
    <scope>NUCLEOTIDE SEQUENCE [LARGE SCALE GENOMIC DNA]</scope>
    <source>
        <strain evidence="3">ER-17-0199</strain>
        <tissue evidence="3">Blubber</tissue>
    </source>
</reference>
<keyword evidence="2" id="KW-1133">Transmembrane helix</keyword>
<evidence type="ECO:0000256" key="1">
    <source>
        <dbReference type="SAM" id="MobiDB-lite"/>
    </source>
</evidence>
<proteinExistence type="predicted"/>
<feature type="transmembrane region" description="Helical" evidence="2">
    <location>
        <begin position="97"/>
        <end position="120"/>
    </location>
</feature>
<evidence type="ECO:0000256" key="2">
    <source>
        <dbReference type="SAM" id="Phobius"/>
    </source>
</evidence>
<sequence length="204" mass="21723">MPGLPAQVPAGGLHQPPRGCGEGRAEGAAGITRQPLARRTPLREPPTCAEQGPPSSPPAPSRARRSPTPMELVRPRLERPTPPLPRRPRPLMRLQSAALRATGAVAVAVAVAKAPIWAAARARRSRRRAPVLAAKPWPRRPRHGPGARGQAASRGAPTCTGFAMKTLIAAYSGVLRDCELYLPGAGDPDFLVFDLGFVIQEDFQ</sequence>
<feature type="region of interest" description="Disordered" evidence="1">
    <location>
        <begin position="1"/>
        <end position="89"/>
    </location>
</feature>
<evidence type="ECO:0000313" key="4">
    <source>
        <dbReference type="Proteomes" id="UP001159641"/>
    </source>
</evidence>
<keyword evidence="2" id="KW-0812">Transmembrane</keyword>
<comment type="caution">
    <text evidence="3">The sequence shown here is derived from an EMBL/GenBank/DDBJ whole genome shotgun (WGS) entry which is preliminary data.</text>
</comment>
<evidence type="ECO:0000313" key="3">
    <source>
        <dbReference type="EMBL" id="KAJ8798306.1"/>
    </source>
</evidence>
<feature type="region of interest" description="Disordered" evidence="1">
    <location>
        <begin position="136"/>
        <end position="155"/>
    </location>
</feature>
<protein>
    <submittedName>
        <fullName evidence="3">Uncharacterized protein</fullName>
    </submittedName>
</protein>
<gene>
    <name evidence="3" type="ORF">J1605_001431</name>
</gene>
<name>A0AB34I5J3_ESCRO</name>